<feature type="compositionally biased region" description="Basic and acidic residues" evidence="2">
    <location>
        <begin position="242"/>
        <end position="252"/>
    </location>
</feature>
<evidence type="ECO:0000313" key="3">
    <source>
        <dbReference type="EMBL" id="KAK6299147.1"/>
    </source>
</evidence>
<dbReference type="Proteomes" id="UP001356427">
    <property type="component" value="Unassembled WGS sequence"/>
</dbReference>
<reference evidence="3 4" key="1">
    <citation type="submission" date="2021-04" db="EMBL/GenBank/DDBJ databases">
        <authorList>
            <person name="De Guttry C."/>
            <person name="Zahm M."/>
            <person name="Klopp C."/>
            <person name="Cabau C."/>
            <person name="Louis A."/>
            <person name="Berthelot C."/>
            <person name="Parey E."/>
            <person name="Roest Crollius H."/>
            <person name="Montfort J."/>
            <person name="Robinson-Rechavi M."/>
            <person name="Bucao C."/>
            <person name="Bouchez O."/>
            <person name="Gislard M."/>
            <person name="Lluch J."/>
            <person name="Milhes M."/>
            <person name="Lampietro C."/>
            <person name="Lopez Roques C."/>
            <person name="Donnadieu C."/>
            <person name="Braasch I."/>
            <person name="Desvignes T."/>
            <person name="Postlethwait J."/>
            <person name="Bobe J."/>
            <person name="Wedekind C."/>
            <person name="Guiguen Y."/>
        </authorList>
    </citation>
    <scope>NUCLEOTIDE SEQUENCE [LARGE SCALE GENOMIC DNA]</scope>
    <source>
        <strain evidence="3">Cs_M1</strain>
        <tissue evidence="3">Blood</tissue>
    </source>
</reference>
<accession>A0AAN8KUM9</accession>
<feature type="compositionally biased region" description="Acidic residues" evidence="2">
    <location>
        <begin position="215"/>
        <end position="228"/>
    </location>
</feature>
<evidence type="ECO:0000256" key="1">
    <source>
        <dbReference type="SAM" id="Coils"/>
    </source>
</evidence>
<feature type="region of interest" description="Disordered" evidence="2">
    <location>
        <begin position="213"/>
        <end position="285"/>
    </location>
</feature>
<dbReference type="AlphaFoldDB" id="A0AAN8KUM9"/>
<protein>
    <submittedName>
        <fullName evidence="3">Uncharacterized protein</fullName>
    </submittedName>
</protein>
<feature type="coiled-coil region" evidence="1">
    <location>
        <begin position="308"/>
        <end position="335"/>
    </location>
</feature>
<comment type="caution">
    <text evidence="3">The sequence shown here is derived from an EMBL/GenBank/DDBJ whole genome shotgun (WGS) entry which is preliminary data.</text>
</comment>
<evidence type="ECO:0000313" key="4">
    <source>
        <dbReference type="Proteomes" id="UP001356427"/>
    </source>
</evidence>
<dbReference type="EMBL" id="JAGTTL010000029">
    <property type="protein sequence ID" value="KAK6299147.1"/>
    <property type="molecule type" value="Genomic_DNA"/>
</dbReference>
<evidence type="ECO:0000256" key="2">
    <source>
        <dbReference type="SAM" id="MobiDB-lite"/>
    </source>
</evidence>
<name>A0AAN8KUM9_9TELE</name>
<keyword evidence="1" id="KW-0175">Coiled coil</keyword>
<gene>
    <name evidence="3" type="ORF">J4Q44_G00306570</name>
</gene>
<feature type="compositionally biased region" description="Acidic residues" evidence="2">
    <location>
        <begin position="263"/>
        <end position="274"/>
    </location>
</feature>
<proteinExistence type="predicted"/>
<keyword evidence="4" id="KW-1185">Reference proteome</keyword>
<organism evidence="3 4">
    <name type="scientific">Coregonus suidteri</name>
    <dbReference type="NCBI Taxonomy" id="861788"/>
    <lineage>
        <taxon>Eukaryota</taxon>
        <taxon>Metazoa</taxon>
        <taxon>Chordata</taxon>
        <taxon>Craniata</taxon>
        <taxon>Vertebrata</taxon>
        <taxon>Euteleostomi</taxon>
        <taxon>Actinopterygii</taxon>
        <taxon>Neopterygii</taxon>
        <taxon>Teleostei</taxon>
        <taxon>Protacanthopterygii</taxon>
        <taxon>Salmoniformes</taxon>
        <taxon>Salmonidae</taxon>
        <taxon>Coregoninae</taxon>
        <taxon>Coregonus</taxon>
    </lineage>
</organism>
<sequence>MGKKDIKTTKAITPLDVVQNSNPLVNGIARLSEKLNKRWPDIEQPWPVEGTLNPDVIKIMQVLVSTYKADQKKGKKGQQRKEKRQRELGVLKLFENEGQKRIKDTKNKRDRGTEKMAKEVKVTEKLMAEVNTPFSHMDSAKTPPPYEKEVKFKDVYPQLPVIIQEGDYCIRDEDEQIIERGQAETTIKMNPNSKSRKKTRCLETKGRVRFRRMELDDDDDDDQSDSEEIMGGYDPVIRQRLARAERRGDGSWKKKNTRYSSSDENEDGDNDEDLETKGASYSRGFYPTMTSTEEIERDIDRCVSYLDKANNLEEVRELEEQLKKLKIQKKKLLKKGSQELEKKYTLRPRQGSTSKKMMPVIIRGQNLEYKPLQNTDMSDILEKLPTLQDGAYPWISKLEEITVGTQSAIGDIKRLHRYVGTAVNDPELLAASRNRLWRALRDTFPTNVHPDNILIDPLGQQENQRAYVSRVHQVWRNITGNDPDVSQIEQSILRAKLQMGLPSPVRSKLAEVVGVGSMTKGVYTDHIAHQVDLYRKKEHNQKEQDQETLRKLNQIQLVEKKKEKKSFGYAESV</sequence>